<proteinExistence type="predicted"/>
<evidence type="ECO:0000313" key="2">
    <source>
        <dbReference type="Proteomes" id="UP001385951"/>
    </source>
</evidence>
<protein>
    <submittedName>
        <fullName evidence="1">Uncharacterized protein</fullName>
    </submittedName>
</protein>
<name>A0AAW0G8T1_9APHY</name>
<organism evidence="1 2">
    <name type="scientific">Cerrena zonata</name>
    <dbReference type="NCBI Taxonomy" id="2478898"/>
    <lineage>
        <taxon>Eukaryota</taxon>
        <taxon>Fungi</taxon>
        <taxon>Dikarya</taxon>
        <taxon>Basidiomycota</taxon>
        <taxon>Agaricomycotina</taxon>
        <taxon>Agaricomycetes</taxon>
        <taxon>Polyporales</taxon>
        <taxon>Cerrenaceae</taxon>
        <taxon>Cerrena</taxon>
    </lineage>
</organism>
<accession>A0AAW0G8T1</accession>
<dbReference type="AlphaFoldDB" id="A0AAW0G8T1"/>
<dbReference type="EMBL" id="JASBNA010000007">
    <property type="protein sequence ID" value="KAK7690068.1"/>
    <property type="molecule type" value="Genomic_DNA"/>
</dbReference>
<gene>
    <name evidence="1" type="ORF">QCA50_006714</name>
</gene>
<reference evidence="1 2" key="1">
    <citation type="submission" date="2022-09" db="EMBL/GenBank/DDBJ databases">
        <authorList>
            <person name="Palmer J.M."/>
        </authorList>
    </citation>
    <scope>NUCLEOTIDE SEQUENCE [LARGE SCALE GENOMIC DNA]</scope>
    <source>
        <strain evidence="1 2">DSM 7382</strain>
    </source>
</reference>
<sequence length="121" mass="13943">MLIPRRLDPIPNELLSEALYSRADDIFFLTLADRQINIPDAECNITYTITPIEIVSKRRIPRELIPSLQSKTVTTLSRQHVLIRNELYFTAHNLLPIIANPIRLFAPNTTSQSGQWRFSVE</sequence>
<keyword evidence="2" id="KW-1185">Reference proteome</keyword>
<dbReference type="Proteomes" id="UP001385951">
    <property type="component" value="Unassembled WGS sequence"/>
</dbReference>
<comment type="caution">
    <text evidence="1">The sequence shown here is derived from an EMBL/GenBank/DDBJ whole genome shotgun (WGS) entry which is preliminary data.</text>
</comment>
<evidence type="ECO:0000313" key="1">
    <source>
        <dbReference type="EMBL" id="KAK7690068.1"/>
    </source>
</evidence>